<comment type="function">
    <text evidence="6">Responsible for synthesis of pseudouridine from uracil-65 in transfer RNAs.</text>
</comment>
<evidence type="ECO:0000256" key="5">
    <source>
        <dbReference type="ARBA" id="ARBA00036607"/>
    </source>
</evidence>
<evidence type="ECO:0000313" key="14">
    <source>
        <dbReference type="Proteomes" id="UP000075359"/>
    </source>
</evidence>
<keyword evidence="1" id="KW-0819">tRNA processing</keyword>
<dbReference type="EMBL" id="LNKT01000012">
    <property type="protein sequence ID" value="KYJ86660.1"/>
    <property type="molecule type" value="Genomic_DNA"/>
</dbReference>
<dbReference type="NCBIfam" id="NF008321">
    <property type="entry name" value="PRK11112.1"/>
    <property type="match status" value="1"/>
</dbReference>
<dbReference type="AlphaFoldDB" id="A0A151CGJ7"/>
<evidence type="ECO:0000256" key="3">
    <source>
        <dbReference type="ARBA" id="ARBA00031870"/>
    </source>
</evidence>
<dbReference type="InterPro" id="IPR006224">
    <property type="entry name" value="PsdUridine_synth_RluA-like_CS"/>
</dbReference>
<dbReference type="GO" id="GO:0008033">
    <property type="term" value="P:tRNA processing"/>
    <property type="evidence" value="ECO:0007669"/>
    <property type="project" value="UniProtKB-KW"/>
</dbReference>
<sequence>MDNLKDSTVKKPAAEELEILYRDAYFVAINKPSGLLVHKSPIDRRETRFALQMLRDQIGAYVYPVHRLDKPTSGVLLFALEKEMAQHMASSFRTHEVQKEYLAVVRGYVEEKVTIDHPLKQMLDTKAQKKEGITKEIQEARTYCERLGTVELPYAVSRYPVARYSLVRLLPKTGRKHQLRRHMKHIFHPIVGDTKHGRGEHNRLFREKFDVHRLLLHANSLQFTHPITDKRINIEAPLDAAFKKLLLTFCWDRIELEIRN</sequence>
<protein>
    <recommendedName>
        <fullName evidence="8">tRNA pseudouridine synthase C</fullName>
        <ecNumber evidence="7">5.4.99.26</ecNumber>
    </recommendedName>
    <alternativeName>
        <fullName evidence="3">RNA pseudouridylate synthase</fullName>
    </alternativeName>
    <alternativeName>
        <fullName evidence="4">RNA-uridine isomerase</fullName>
    </alternativeName>
    <alternativeName>
        <fullName evidence="10">tRNA pseudouridine(65) synthase</fullName>
    </alternativeName>
    <alternativeName>
        <fullName evidence="11">tRNA pseudouridylate synthase C</fullName>
    </alternativeName>
    <alternativeName>
        <fullName evidence="9">tRNA-uridine isomerase C</fullName>
    </alternativeName>
</protein>
<evidence type="ECO:0000256" key="4">
    <source>
        <dbReference type="ARBA" id="ARBA00033164"/>
    </source>
</evidence>
<dbReference type="RefSeq" id="WP_067329817.1">
    <property type="nucleotide sequence ID" value="NZ_LNKT01000012.1"/>
</dbReference>
<organism evidence="13 14">
    <name type="scientific">Sulfurovum riftiae</name>
    <dbReference type="NCBI Taxonomy" id="1630136"/>
    <lineage>
        <taxon>Bacteria</taxon>
        <taxon>Pseudomonadati</taxon>
        <taxon>Campylobacterota</taxon>
        <taxon>Epsilonproteobacteria</taxon>
        <taxon>Campylobacterales</taxon>
        <taxon>Sulfurovaceae</taxon>
        <taxon>Sulfurovum</taxon>
    </lineage>
</organism>
<dbReference type="PANTHER" id="PTHR21600">
    <property type="entry name" value="MITOCHONDRIAL RNA PSEUDOURIDINE SYNTHASE"/>
    <property type="match status" value="1"/>
</dbReference>
<reference evidence="13 14" key="1">
    <citation type="submission" date="2015-11" db="EMBL/GenBank/DDBJ databases">
        <title>Draft genome of Sulfurovum riftiae 1812E, a member of the Epsilonproteobacteria isolated from the tube of the deep-sea hydrothermal vent tubewom Riftia pachyptila.</title>
        <authorList>
            <person name="Vetriani C."/>
            <person name="Giovannelli D."/>
        </authorList>
    </citation>
    <scope>NUCLEOTIDE SEQUENCE [LARGE SCALE GENOMIC DNA]</scope>
    <source>
        <strain evidence="13 14">1812E</strain>
    </source>
</reference>
<keyword evidence="2" id="KW-0413">Isomerase</keyword>
<gene>
    <name evidence="13" type="ORF">AS592_07490</name>
</gene>
<evidence type="ECO:0000259" key="12">
    <source>
        <dbReference type="Pfam" id="PF00849"/>
    </source>
</evidence>
<dbReference type="EC" id="5.4.99.26" evidence="7"/>
<evidence type="ECO:0000256" key="6">
    <source>
        <dbReference type="ARBA" id="ARBA00037670"/>
    </source>
</evidence>
<dbReference type="PROSITE" id="PS01129">
    <property type="entry name" value="PSI_RLU"/>
    <property type="match status" value="1"/>
</dbReference>
<proteinExistence type="predicted"/>
<dbReference type="PANTHER" id="PTHR21600:SF56">
    <property type="entry name" value="TRNA PSEUDOURIDINE SYNTHASE C"/>
    <property type="match status" value="1"/>
</dbReference>
<dbReference type="GO" id="GO:0160149">
    <property type="term" value="F:tRNA pseudouridine(65) synthase activity"/>
    <property type="evidence" value="ECO:0007669"/>
    <property type="project" value="UniProtKB-EC"/>
</dbReference>
<comment type="caution">
    <text evidence="13">The sequence shown here is derived from an EMBL/GenBank/DDBJ whole genome shotgun (WGS) entry which is preliminary data.</text>
</comment>
<dbReference type="InterPro" id="IPR006145">
    <property type="entry name" value="PsdUridine_synth_RsuA/RluA"/>
</dbReference>
<dbReference type="Proteomes" id="UP000075359">
    <property type="component" value="Unassembled WGS sequence"/>
</dbReference>
<evidence type="ECO:0000256" key="9">
    <source>
        <dbReference type="ARBA" id="ARBA00041803"/>
    </source>
</evidence>
<dbReference type="STRING" id="1630136.AS592_07490"/>
<evidence type="ECO:0000256" key="7">
    <source>
        <dbReference type="ARBA" id="ARBA00038943"/>
    </source>
</evidence>
<evidence type="ECO:0000256" key="10">
    <source>
        <dbReference type="ARBA" id="ARBA00041975"/>
    </source>
</evidence>
<feature type="domain" description="Pseudouridine synthase RsuA/RluA-like" evidence="12">
    <location>
        <begin position="26"/>
        <end position="185"/>
    </location>
</feature>
<dbReference type="GO" id="GO:0000455">
    <property type="term" value="P:enzyme-directed rRNA pseudouridine synthesis"/>
    <property type="evidence" value="ECO:0007669"/>
    <property type="project" value="TreeGrafter"/>
</dbReference>
<dbReference type="Pfam" id="PF00849">
    <property type="entry name" value="PseudoU_synth_2"/>
    <property type="match status" value="1"/>
</dbReference>
<evidence type="ECO:0000256" key="2">
    <source>
        <dbReference type="ARBA" id="ARBA00023235"/>
    </source>
</evidence>
<dbReference type="Gene3D" id="3.30.2350.10">
    <property type="entry name" value="Pseudouridine synthase"/>
    <property type="match status" value="1"/>
</dbReference>
<evidence type="ECO:0000256" key="8">
    <source>
        <dbReference type="ARBA" id="ARBA00040675"/>
    </source>
</evidence>
<evidence type="ECO:0000256" key="11">
    <source>
        <dbReference type="ARBA" id="ARBA00043049"/>
    </source>
</evidence>
<evidence type="ECO:0000256" key="1">
    <source>
        <dbReference type="ARBA" id="ARBA00022694"/>
    </source>
</evidence>
<accession>A0A151CGJ7</accession>
<dbReference type="OrthoDB" id="128480at2"/>
<dbReference type="SUPFAM" id="SSF55120">
    <property type="entry name" value="Pseudouridine synthase"/>
    <property type="match status" value="1"/>
</dbReference>
<dbReference type="InterPro" id="IPR050188">
    <property type="entry name" value="RluA_PseudoU_synthase"/>
</dbReference>
<name>A0A151CGJ7_9BACT</name>
<keyword evidence="14" id="KW-1185">Reference proteome</keyword>
<dbReference type="GO" id="GO:0003723">
    <property type="term" value="F:RNA binding"/>
    <property type="evidence" value="ECO:0007669"/>
    <property type="project" value="InterPro"/>
</dbReference>
<comment type="catalytic activity">
    <reaction evidence="5">
        <text>uridine(65) in tRNA = pseudouridine(65) in tRNA</text>
        <dbReference type="Rhea" id="RHEA:42536"/>
        <dbReference type="Rhea" id="RHEA-COMP:10103"/>
        <dbReference type="Rhea" id="RHEA-COMP:10104"/>
        <dbReference type="ChEBI" id="CHEBI:65314"/>
        <dbReference type="ChEBI" id="CHEBI:65315"/>
        <dbReference type="EC" id="5.4.99.26"/>
    </reaction>
</comment>
<evidence type="ECO:0000313" key="13">
    <source>
        <dbReference type="EMBL" id="KYJ86660.1"/>
    </source>
</evidence>
<dbReference type="InterPro" id="IPR020103">
    <property type="entry name" value="PsdUridine_synth_cat_dom_sf"/>
</dbReference>